<evidence type="ECO:0000313" key="2">
    <source>
        <dbReference type="EMBL" id="QOR60536.1"/>
    </source>
</evidence>
<evidence type="ECO:0000256" key="1">
    <source>
        <dbReference type="SAM" id="MobiDB-lite"/>
    </source>
</evidence>
<sequence>MSKNSRQNSSSSTAKSTATSKISNNKTVKKQNKTTFSLNFIKSMAKLQRGLFLMPNSRYSIPKSSNKKNKK</sequence>
<name>A0A7S6NYN8_9PHYC</name>
<dbReference type="EMBL" id="MK522038">
    <property type="protein sequence ID" value="QOR60536.1"/>
    <property type="molecule type" value="Genomic_DNA"/>
</dbReference>
<feature type="compositionally biased region" description="Low complexity" evidence="1">
    <location>
        <begin position="1"/>
        <end position="26"/>
    </location>
</feature>
<accession>A0A7S6NYN8</accession>
<proteinExistence type="predicted"/>
<feature type="region of interest" description="Disordered" evidence="1">
    <location>
        <begin position="1"/>
        <end position="34"/>
    </location>
</feature>
<reference evidence="2" key="1">
    <citation type="submission" date="2019-02" db="EMBL/GenBank/DDBJ databases">
        <authorList>
            <person name="Bachy C."/>
            <person name="Yung C.-M."/>
            <person name="Roux S."/>
            <person name="Sullivan M.B."/>
            <person name="Worden A.Z."/>
        </authorList>
    </citation>
    <scope>NUCLEOTIDE SEQUENCE</scope>
    <source>
        <strain evidence="2">BII-V2</strain>
    </source>
</reference>
<organism evidence="2">
    <name type="scientific">Bathycoccus sp. RCC716 virus 2</name>
    <dbReference type="NCBI Taxonomy" id="2530039"/>
    <lineage>
        <taxon>Viruses</taxon>
        <taxon>Varidnaviria</taxon>
        <taxon>Bamfordvirae</taxon>
        <taxon>Nucleocytoviricota</taxon>
        <taxon>Megaviricetes</taxon>
        <taxon>Algavirales</taxon>
        <taxon>Phycodnaviridae</taxon>
        <taxon>Prasinovirus</taxon>
    </lineage>
</organism>
<protein>
    <submittedName>
        <fullName evidence="2">Uncharacterized protein</fullName>
    </submittedName>
</protein>